<protein>
    <submittedName>
        <fullName evidence="1">Predicted protein</fullName>
    </submittedName>
</protein>
<dbReference type="EMBL" id="DS547098">
    <property type="protein sequence ID" value="EDR09928.1"/>
    <property type="molecule type" value="Genomic_DNA"/>
</dbReference>
<evidence type="ECO:0000313" key="2">
    <source>
        <dbReference type="Proteomes" id="UP000001194"/>
    </source>
</evidence>
<gene>
    <name evidence="1" type="ORF">LACBIDRAFT_318276</name>
</gene>
<dbReference type="Proteomes" id="UP000001194">
    <property type="component" value="Unassembled WGS sequence"/>
</dbReference>
<reference evidence="1 2" key="1">
    <citation type="journal article" date="2008" name="Nature">
        <title>The genome of Laccaria bicolor provides insights into mycorrhizal symbiosis.</title>
        <authorList>
            <person name="Martin F."/>
            <person name="Aerts A."/>
            <person name="Ahren D."/>
            <person name="Brun A."/>
            <person name="Danchin E.G.J."/>
            <person name="Duchaussoy F."/>
            <person name="Gibon J."/>
            <person name="Kohler A."/>
            <person name="Lindquist E."/>
            <person name="Pereda V."/>
            <person name="Salamov A."/>
            <person name="Shapiro H.J."/>
            <person name="Wuyts J."/>
            <person name="Blaudez D."/>
            <person name="Buee M."/>
            <person name="Brokstein P."/>
            <person name="Canbaeck B."/>
            <person name="Cohen D."/>
            <person name="Courty P.E."/>
            <person name="Coutinho P.M."/>
            <person name="Delaruelle C."/>
            <person name="Detter J.C."/>
            <person name="Deveau A."/>
            <person name="DiFazio S."/>
            <person name="Duplessis S."/>
            <person name="Fraissinet-Tachet L."/>
            <person name="Lucic E."/>
            <person name="Frey-Klett P."/>
            <person name="Fourrey C."/>
            <person name="Feussner I."/>
            <person name="Gay G."/>
            <person name="Grimwood J."/>
            <person name="Hoegger P.J."/>
            <person name="Jain P."/>
            <person name="Kilaru S."/>
            <person name="Labbe J."/>
            <person name="Lin Y.C."/>
            <person name="Legue V."/>
            <person name="Le Tacon F."/>
            <person name="Marmeisse R."/>
            <person name="Melayah D."/>
            <person name="Montanini B."/>
            <person name="Muratet M."/>
            <person name="Nehls U."/>
            <person name="Niculita-Hirzel H."/>
            <person name="Oudot-Le Secq M.P."/>
            <person name="Peter M."/>
            <person name="Quesneville H."/>
            <person name="Rajashekar B."/>
            <person name="Reich M."/>
            <person name="Rouhier N."/>
            <person name="Schmutz J."/>
            <person name="Yin T."/>
            <person name="Chalot M."/>
            <person name="Henrissat B."/>
            <person name="Kuees U."/>
            <person name="Lucas S."/>
            <person name="Van de Peer Y."/>
            <person name="Podila G.K."/>
            <person name="Polle A."/>
            <person name="Pukkila P.J."/>
            <person name="Richardson P.M."/>
            <person name="Rouze P."/>
            <person name="Sanders I.R."/>
            <person name="Stajich J.E."/>
            <person name="Tunlid A."/>
            <person name="Tuskan G."/>
            <person name="Grigoriev I.V."/>
        </authorList>
    </citation>
    <scope>NUCLEOTIDE SEQUENCE [LARGE SCALE GENOMIC DNA]</scope>
    <source>
        <strain evidence="2">S238N-H82 / ATCC MYA-4686</strain>
    </source>
</reference>
<dbReference type="HOGENOM" id="CLU_2868038_0_0_1"/>
<name>B0D6D0_LACBS</name>
<proteinExistence type="predicted"/>
<organism evidence="2">
    <name type="scientific">Laccaria bicolor (strain S238N-H82 / ATCC MYA-4686)</name>
    <name type="common">Bicoloured deceiver</name>
    <name type="synonym">Laccaria laccata var. bicolor</name>
    <dbReference type="NCBI Taxonomy" id="486041"/>
    <lineage>
        <taxon>Eukaryota</taxon>
        <taxon>Fungi</taxon>
        <taxon>Dikarya</taxon>
        <taxon>Basidiomycota</taxon>
        <taxon>Agaricomycotina</taxon>
        <taxon>Agaricomycetes</taxon>
        <taxon>Agaricomycetidae</taxon>
        <taxon>Agaricales</taxon>
        <taxon>Agaricineae</taxon>
        <taxon>Hydnangiaceae</taxon>
        <taxon>Laccaria</taxon>
    </lineage>
</organism>
<dbReference type="InParanoid" id="B0D6D0"/>
<accession>B0D6D0</accession>
<evidence type="ECO:0000313" key="1">
    <source>
        <dbReference type="EMBL" id="EDR09928.1"/>
    </source>
</evidence>
<dbReference type="RefSeq" id="XP_001879313.1">
    <property type="nucleotide sequence ID" value="XM_001879278.1"/>
</dbReference>
<dbReference type="AlphaFoldDB" id="B0D6D0"/>
<dbReference type="GeneID" id="6075218"/>
<dbReference type="KEGG" id="lbc:LACBIDRAFT_318276"/>
<keyword evidence="2" id="KW-1185">Reference proteome</keyword>
<sequence>MAFIVWTATHDAPQLFHGFQSRSSLAQLGPRCLVERQHTSATLEFQTCRQNSVAPHHIQRPFFL</sequence>